<feature type="transmembrane region" description="Helical" evidence="7">
    <location>
        <begin position="66"/>
        <end position="88"/>
    </location>
</feature>
<dbReference type="GO" id="GO:0008195">
    <property type="term" value="F:phosphatidate phosphatase activity"/>
    <property type="evidence" value="ECO:0007669"/>
    <property type="project" value="TreeGrafter"/>
</dbReference>
<keyword evidence="5 7" id="KW-0472">Membrane</keyword>
<dbReference type="Proteomes" id="UP000085678">
    <property type="component" value="Unplaced"/>
</dbReference>
<dbReference type="PANTHER" id="PTHR10165">
    <property type="entry name" value="LIPID PHOSPHATE PHOSPHATASE"/>
    <property type="match status" value="1"/>
</dbReference>
<keyword evidence="9" id="KW-1185">Reference proteome</keyword>
<accession>A0A1S3JA54</accession>
<evidence type="ECO:0000259" key="8">
    <source>
        <dbReference type="SMART" id="SM00014"/>
    </source>
</evidence>
<comment type="similarity">
    <text evidence="2">Belongs to the PA-phosphatase related phosphoesterase family.</text>
</comment>
<evidence type="ECO:0000256" key="4">
    <source>
        <dbReference type="ARBA" id="ARBA00022989"/>
    </source>
</evidence>
<dbReference type="STRING" id="7574.A0A1S3JA54"/>
<evidence type="ECO:0000256" key="1">
    <source>
        <dbReference type="ARBA" id="ARBA00004141"/>
    </source>
</evidence>
<keyword evidence="4 7" id="KW-1133">Transmembrane helix</keyword>
<protein>
    <submittedName>
        <fullName evidence="10">Phospholipid phosphatase 1 isoform X1</fullName>
    </submittedName>
</protein>
<sequence>MCFLYCLRKRKMGSWIQMLIDGLVLASVGVVVVILNFAIDPFHRGFFCDDESIKHPFKESTVSTGVLIAVGTGLPVLCMLLGEALIYCRGSGHKSHQMCSREVHPFVWSCYKVIGVFLFGALVCQLLTDCCKYSIGRLRPHFISVCKPEFSALNCSTADDLMRYIVDYTCMGDAKLVHEARLSFLSGHASYSMYCMMYLAIYIQARMQWNRSRLLKPFLQLVVITMALLTGLSRISDYKHHWSDVLAGLSLGAAVALVVSALVSDLFKDRHIYTLPGNDYKKSDDYGSSAQVPPVKGSNLEEVEIK</sequence>
<evidence type="ECO:0000256" key="2">
    <source>
        <dbReference type="ARBA" id="ARBA00008816"/>
    </source>
</evidence>
<feature type="transmembrane region" description="Helical" evidence="7">
    <location>
        <begin position="214"/>
        <end position="233"/>
    </location>
</feature>
<dbReference type="GO" id="GO:0046839">
    <property type="term" value="P:phospholipid dephosphorylation"/>
    <property type="evidence" value="ECO:0007669"/>
    <property type="project" value="TreeGrafter"/>
</dbReference>
<dbReference type="InterPro" id="IPR043216">
    <property type="entry name" value="PAP-like"/>
</dbReference>
<evidence type="ECO:0000313" key="10">
    <source>
        <dbReference type="RefSeq" id="XP_013407285.1"/>
    </source>
</evidence>
<dbReference type="SMART" id="SM00014">
    <property type="entry name" value="acidPPc"/>
    <property type="match status" value="1"/>
</dbReference>
<evidence type="ECO:0000313" key="9">
    <source>
        <dbReference type="Proteomes" id="UP000085678"/>
    </source>
</evidence>
<dbReference type="FunCoup" id="A0A1S3JA54">
    <property type="interactions" value="324"/>
</dbReference>
<dbReference type="Pfam" id="PF01569">
    <property type="entry name" value="PAP2"/>
    <property type="match status" value="1"/>
</dbReference>
<keyword evidence="3 7" id="KW-0812">Transmembrane</keyword>
<feature type="transmembrane region" description="Helical" evidence="7">
    <location>
        <begin position="182"/>
        <end position="202"/>
    </location>
</feature>
<evidence type="ECO:0000256" key="6">
    <source>
        <dbReference type="SAM" id="MobiDB-lite"/>
    </source>
</evidence>
<name>A0A1S3JA54_LINAN</name>
<dbReference type="PANTHER" id="PTHR10165:SF103">
    <property type="entry name" value="PHOSPHOLIPID PHOSPHATASE HOMOLOG 1.2 HOMOLOG"/>
    <property type="match status" value="1"/>
</dbReference>
<feature type="domain" description="Phosphatidic acid phosphatase type 2/haloperoxidase" evidence="8">
    <location>
        <begin position="114"/>
        <end position="260"/>
    </location>
</feature>
<dbReference type="Gene3D" id="1.20.144.10">
    <property type="entry name" value="Phosphatidic acid phosphatase type 2/haloperoxidase"/>
    <property type="match status" value="1"/>
</dbReference>
<feature type="region of interest" description="Disordered" evidence="6">
    <location>
        <begin position="284"/>
        <end position="306"/>
    </location>
</feature>
<evidence type="ECO:0000256" key="5">
    <source>
        <dbReference type="ARBA" id="ARBA00023136"/>
    </source>
</evidence>
<dbReference type="OrthoDB" id="8907274at2759"/>
<comment type="subcellular location">
    <subcellularLocation>
        <location evidence="1">Membrane</location>
        <topology evidence="1">Multi-pass membrane protein</topology>
    </subcellularLocation>
</comment>
<dbReference type="RefSeq" id="XP_013407285.1">
    <property type="nucleotide sequence ID" value="XM_013551831.1"/>
</dbReference>
<dbReference type="KEGG" id="lak:106171462"/>
<dbReference type="GO" id="GO:0006644">
    <property type="term" value="P:phospholipid metabolic process"/>
    <property type="evidence" value="ECO:0007669"/>
    <property type="project" value="InterPro"/>
</dbReference>
<evidence type="ECO:0000256" key="3">
    <source>
        <dbReference type="ARBA" id="ARBA00022692"/>
    </source>
</evidence>
<dbReference type="InterPro" id="IPR000326">
    <property type="entry name" value="PAP2/HPO"/>
</dbReference>
<dbReference type="GO" id="GO:0007165">
    <property type="term" value="P:signal transduction"/>
    <property type="evidence" value="ECO:0007669"/>
    <property type="project" value="TreeGrafter"/>
</dbReference>
<organism evidence="9 10">
    <name type="scientific">Lingula anatina</name>
    <name type="common">Brachiopod</name>
    <name type="synonym">Lingula unguis</name>
    <dbReference type="NCBI Taxonomy" id="7574"/>
    <lineage>
        <taxon>Eukaryota</taxon>
        <taxon>Metazoa</taxon>
        <taxon>Spiralia</taxon>
        <taxon>Lophotrochozoa</taxon>
        <taxon>Brachiopoda</taxon>
        <taxon>Linguliformea</taxon>
        <taxon>Lingulata</taxon>
        <taxon>Lingulida</taxon>
        <taxon>Linguloidea</taxon>
        <taxon>Lingulidae</taxon>
        <taxon>Lingula</taxon>
    </lineage>
</organism>
<feature type="transmembrane region" description="Helical" evidence="7">
    <location>
        <begin position="18"/>
        <end position="39"/>
    </location>
</feature>
<gene>
    <name evidence="10" type="primary">LOC106171462</name>
</gene>
<dbReference type="AlphaFoldDB" id="A0A1S3JA54"/>
<dbReference type="InParanoid" id="A0A1S3JA54"/>
<evidence type="ECO:0000256" key="7">
    <source>
        <dbReference type="SAM" id="Phobius"/>
    </source>
</evidence>
<dbReference type="GO" id="GO:0005886">
    <property type="term" value="C:plasma membrane"/>
    <property type="evidence" value="ECO:0007669"/>
    <property type="project" value="TreeGrafter"/>
</dbReference>
<feature type="transmembrane region" description="Helical" evidence="7">
    <location>
        <begin position="109"/>
        <end position="128"/>
    </location>
</feature>
<feature type="transmembrane region" description="Helical" evidence="7">
    <location>
        <begin position="245"/>
        <end position="263"/>
    </location>
</feature>
<proteinExistence type="inferred from homology"/>
<dbReference type="CDD" id="cd03384">
    <property type="entry name" value="PAP2_wunen"/>
    <property type="match status" value="1"/>
</dbReference>
<dbReference type="GeneID" id="106171462"/>
<dbReference type="InterPro" id="IPR036938">
    <property type="entry name" value="PAP2/HPO_sf"/>
</dbReference>
<reference evidence="10" key="1">
    <citation type="submission" date="2025-08" db="UniProtKB">
        <authorList>
            <consortium name="RefSeq"/>
        </authorList>
    </citation>
    <scope>IDENTIFICATION</scope>
    <source>
        <tissue evidence="10">Gonads</tissue>
    </source>
</reference>
<dbReference type="SUPFAM" id="SSF48317">
    <property type="entry name" value="Acid phosphatase/Vanadium-dependent haloperoxidase"/>
    <property type="match status" value="1"/>
</dbReference>